<proteinExistence type="predicted"/>
<accession>A0A420EAV1</accession>
<keyword evidence="3" id="KW-1185">Reference proteome</keyword>
<evidence type="ECO:0000256" key="1">
    <source>
        <dbReference type="SAM" id="SignalP"/>
    </source>
</evidence>
<dbReference type="RefSeq" id="WP_120355010.1">
    <property type="nucleotide sequence ID" value="NZ_RAQO01000006.1"/>
</dbReference>
<evidence type="ECO:0000313" key="2">
    <source>
        <dbReference type="EMBL" id="RKF17783.1"/>
    </source>
</evidence>
<dbReference type="EMBL" id="RAQO01000006">
    <property type="protein sequence ID" value="RKF17783.1"/>
    <property type="molecule type" value="Genomic_DNA"/>
</dbReference>
<evidence type="ECO:0000313" key="3">
    <source>
        <dbReference type="Proteomes" id="UP000286482"/>
    </source>
</evidence>
<dbReference type="AlphaFoldDB" id="A0A420EAV1"/>
<keyword evidence="1" id="KW-0732">Signal</keyword>
<dbReference type="Proteomes" id="UP000286482">
    <property type="component" value="Unassembled WGS sequence"/>
</dbReference>
<protein>
    <submittedName>
        <fullName evidence="2">YHS domain-containing protein</fullName>
    </submittedName>
</protein>
<feature type="chain" id="PRO_5019456011" evidence="1">
    <location>
        <begin position="20"/>
        <end position="153"/>
    </location>
</feature>
<name>A0A420EAV1_9ALTE</name>
<dbReference type="NCBIfam" id="NF041384">
    <property type="entry name" value="YHS_seleno_dom"/>
    <property type="match status" value="1"/>
</dbReference>
<sequence length="153" mass="17444">MNKVLLSLMLLISSSAIFAGEPVSKSYLDSIAIGGIDTTSYHQLEVQKSHKEIVGNSKFTVEWKDAKWHFASQQSADKFASDPERYQPTYNGFCSNALSLGEGLIRTNGTVWEFFDDRLHLFYAERGRQRWLNGDWKTYKQQADKAWAVLANK</sequence>
<gene>
    <name evidence="2" type="ORF">DBZ36_11000</name>
</gene>
<dbReference type="OrthoDB" id="344729at2"/>
<reference evidence="2 3" key="1">
    <citation type="submission" date="2018-09" db="EMBL/GenBank/DDBJ databases">
        <authorList>
            <person name="Wang Z."/>
        </authorList>
    </citation>
    <scope>NUCLEOTIDE SEQUENCE [LARGE SCALE GENOMIC DNA]</scope>
    <source>
        <strain evidence="2 3">ALS 81</strain>
    </source>
</reference>
<comment type="caution">
    <text evidence="2">The sequence shown here is derived from an EMBL/GenBank/DDBJ whole genome shotgun (WGS) entry which is preliminary data.</text>
</comment>
<feature type="signal peptide" evidence="1">
    <location>
        <begin position="1"/>
        <end position="19"/>
    </location>
</feature>
<organism evidence="2 3">
    <name type="scientific">Alginatibacterium sediminis</name>
    <dbReference type="NCBI Taxonomy" id="2164068"/>
    <lineage>
        <taxon>Bacteria</taxon>
        <taxon>Pseudomonadati</taxon>
        <taxon>Pseudomonadota</taxon>
        <taxon>Gammaproteobacteria</taxon>
        <taxon>Alteromonadales</taxon>
        <taxon>Alteromonadaceae</taxon>
        <taxon>Alginatibacterium</taxon>
    </lineage>
</organism>